<gene>
    <name evidence="3" type="ORF">H6P80_08495</name>
</gene>
<evidence type="ECO:0000313" key="3">
    <source>
        <dbReference type="EMBL" id="MBC2777659.1"/>
    </source>
</evidence>
<organism evidence="3 4">
    <name type="scientific">Parasphingopyxis marina</name>
    <dbReference type="NCBI Taxonomy" id="2761622"/>
    <lineage>
        <taxon>Bacteria</taxon>
        <taxon>Pseudomonadati</taxon>
        <taxon>Pseudomonadota</taxon>
        <taxon>Alphaproteobacteria</taxon>
        <taxon>Sphingomonadales</taxon>
        <taxon>Sphingomonadaceae</taxon>
        <taxon>Parasphingopyxis</taxon>
    </lineage>
</organism>
<comment type="caution">
    <text evidence="3">The sequence shown here is derived from an EMBL/GenBank/DDBJ whole genome shotgun (WGS) entry which is preliminary data.</text>
</comment>
<evidence type="ECO:0000256" key="1">
    <source>
        <dbReference type="SAM" id="MobiDB-lite"/>
    </source>
</evidence>
<feature type="region of interest" description="Disordered" evidence="1">
    <location>
        <begin position="1"/>
        <end position="27"/>
    </location>
</feature>
<keyword evidence="2" id="KW-1133">Transmembrane helix</keyword>
<protein>
    <submittedName>
        <fullName evidence="3">Uncharacterized protein</fullName>
    </submittedName>
</protein>
<dbReference type="RefSeq" id="WP_185800852.1">
    <property type="nucleotide sequence ID" value="NZ_JACJVJ010000001.1"/>
</dbReference>
<keyword evidence="4" id="KW-1185">Reference proteome</keyword>
<evidence type="ECO:0000256" key="2">
    <source>
        <dbReference type="SAM" id="Phobius"/>
    </source>
</evidence>
<dbReference type="AlphaFoldDB" id="A0A842HZ75"/>
<accession>A0A842HZ75</accession>
<feature type="transmembrane region" description="Helical" evidence="2">
    <location>
        <begin position="37"/>
        <end position="57"/>
    </location>
</feature>
<name>A0A842HZ75_9SPHN</name>
<reference evidence="3 4" key="1">
    <citation type="submission" date="2020-08" db="EMBL/GenBank/DDBJ databases">
        <title>Draft genome sequence of Parasphingopyxis sp. GrpM-11.</title>
        <authorList>
            <person name="Oh J."/>
            <person name="Roh D.-H."/>
        </authorList>
    </citation>
    <scope>NUCLEOTIDE SEQUENCE [LARGE SCALE GENOMIC DNA]</scope>
    <source>
        <strain evidence="3 4">GrpM-11</strain>
    </source>
</reference>
<dbReference type="EMBL" id="JACJVJ010000001">
    <property type="protein sequence ID" value="MBC2777659.1"/>
    <property type="molecule type" value="Genomic_DNA"/>
</dbReference>
<feature type="region of interest" description="Disordered" evidence="1">
    <location>
        <begin position="84"/>
        <end position="106"/>
    </location>
</feature>
<keyword evidence="2" id="KW-0812">Transmembrane</keyword>
<dbReference type="Proteomes" id="UP000564378">
    <property type="component" value="Unassembled WGS sequence"/>
</dbReference>
<sequence>MTEERITERDDGVTTERTVERGTDDSHTVVVERRSGAGMWVLALVILVAIGAGIYVFNETNAREAVETEALTDAASEVGDAARNMGDAAQQAGDAAEEAVDGMNGE</sequence>
<evidence type="ECO:0000313" key="4">
    <source>
        <dbReference type="Proteomes" id="UP000564378"/>
    </source>
</evidence>
<proteinExistence type="predicted"/>
<keyword evidence="2" id="KW-0472">Membrane</keyword>